<dbReference type="InterPro" id="IPR010095">
    <property type="entry name" value="Cas12f1-like_TNB"/>
</dbReference>
<evidence type="ECO:0000259" key="2">
    <source>
        <dbReference type="Pfam" id="PF07282"/>
    </source>
</evidence>
<accession>A0A6M3HSM1</accession>
<reference evidence="3 4" key="1">
    <citation type="submission" date="2019-03" db="EMBL/GenBank/DDBJ databases">
        <title>Complete Genome Sequence of Allofrancisella frigidaquae Strain SYSU 10HL1970 Isolated from Water-Cooling Systems in China.</title>
        <authorList>
            <person name="Ohrman C."/>
            <person name="Uneklint I."/>
            <person name="Sjodin A."/>
        </authorList>
    </citation>
    <scope>NUCLEOTIDE SEQUENCE [LARGE SCALE GENOMIC DNA]</scope>
    <source>
        <strain evidence="3 4">SYSU 10HL1970</strain>
    </source>
</reference>
<evidence type="ECO:0000313" key="3">
    <source>
        <dbReference type="EMBL" id="QIV94070.1"/>
    </source>
</evidence>
<organism evidence="3 4">
    <name type="scientific">Allofrancisella frigidaquae</name>
    <dbReference type="NCBI Taxonomy" id="1085644"/>
    <lineage>
        <taxon>Bacteria</taxon>
        <taxon>Pseudomonadati</taxon>
        <taxon>Pseudomonadota</taxon>
        <taxon>Gammaproteobacteria</taxon>
        <taxon>Thiotrichales</taxon>
        <taxon>Francisellaceae</taxon>
        <taxon>Allofrancisella</taxon>
    </lineage>
</organism>
<keyword evidence="4" id="KW-1185">Reference proteome</keyword>
<gene>
    <name evidence="3" type="ORF">E3E15_01350</name>
</gene>
<evidence type="ECO:0000256" key="1">
    <source>
        <dbReference type="ARBA" id="ARBA00023125"/>
    </source>
</evidence>
<proteinExistence type="predicted"/>
<dbReference type="AlphaFoldDB" id="A0A6M3HSM1"/>
<dbReference type="RefSeq" id="WP_342589353.1">
    <property type="nucleotide sequence ID" value="NZ_CP038017.1"/>
</dbReference>
<evidence type="ECO:0000313" key="4">
    <source>
        <dbReference type="Proteomes" id="UP000503320"/>
    </source>
</evidence>
<dbReference type="Proteomes" id="UP000503320">
    <property type="component" value="Chromosome"/>
</dbReference>
<sequence length="58" mass="7061">MINLLAIDQRWYKFKNMLDYKSKWRGGEVIEVNPRYTSQTCSYCDYKDSTYRKITILI</sequence>
<feature type="domain" description="Cas12f1-like TNB" evidence="2">
    <location>
        <begin position="11"/>
        <end position="51"/>
    </location>
</feature>
<keyword evidence="1" id="KW-0238">DNA-binding</keyword>
<dbReference type="Pfam" id="PF07282">
    <property type="entry name" value="Cas12f1-like_TNB"/>
    <property type="match status" value="1"/>
</dbReference>
<dbReference type="EMBL" id="CP038017">
    <property type="protein sequence ID" value="QIV94070.1"/>
    <property type="molecule type" value="Genomic_DNA"/>
</dbReference>
<name>A0A6M3HSM1_9GAMM</name>
<dbReference type="KEGG" id="afri:E3E15_01350"/>
<dbReference type="NCBIfam" id="TIGR01766">
    <property type="entry name" value="IS200/IS605 family accessory protein TnpB-like domain"/>
    <property type="match status" value="1"/>
</dbReference>
<dbReference type="GO" id="GO:0003677">
    <property type="term" value="F:DNA binding"/>
    <property type="evidence" value="ECO:0007669"/>
    <property type="project" value="UniProtKB-KW"/>
</dbReference>
<protein>
    <recommendedName>
        <fullName evidence="2">Cas12f1-like TNB domain-containing protein</fullName>
    </recommendedName>
</protein>